<keyword evidence="3 4" id="KW-0862">Zinc</keyword>
<dbReference type="PANTHER" id="PTHR34535:SF3">
    <property type="entry name" value="HYDROGENASE MATURATION FACTOR HYPA"/>
    <property type="match status" value="1"/>
</dbReference>
<feature type="binding site" evidence="4">
    <location>
        <position position="2"/>
    </location>
    <ligand>
        <name>Ni(2+)</name>
        <dbReference type="ChEBI" id="CHEBI:49786"/>
    </ligand>
</feature>
<evidence type="ECO:0000313" key="6">
    <source>
        <dbReference type="Proteomes" id="UP000236723"/>
    </source>
</evidence>
<dbReference type="GO" id="GO:0016151">
    <property type="term" value="F:nickel cation binding"/>
    <property type="evidence" value="ECO:0007669"/>
    <property type="project" value="UniProtKB-UniRule"/>
</dbReference>
<dbReference type="Proteomes" id="UP000236723">
    <property type="component" value="Unassembled WGS sequence"/>
</dbReference>
<dbReference type="GO" id="GO:0008270">
    <property type="term" value="F:zinc ion binding"/>
    <property type="evidence" value="ECO:0007669"/>
    <property type="project" value="UniProtKB-UniRule"/>
</dbReference>
<dbReference type="EMBL" id="FNVO01000009">
    <property type="protein sequence ID" value="SEG68873.1"/>
    <property type="molecule type" value="Genomic_DNA"/>
</dbReference>
<dbReference type="Gene3D" id="3.30.2320.80">
    <property type="match status" value="1"/>
</dbReference>
<dbReference type="InterPro" id="IPR000688">
    <property type="entry name" value="HypA/HybF"/>
</dbReference>
<dbReference type="PIRSF" id="PIRSF004761">
    <property type="entry name" value="Hydrgn_mat_HypA"/>
    <property type="match status" value="1"/>
</dbReference>
<evidence type="ECO:0000256" key="1">
    <source>
        <dbReference type="ARBA" id="ARBA00022596"/>
    </source>
</evidence>
<gene>
    <name evidence="4" type="primary">hypA</name>
    <name evidence="5" type="ORF">SAMN04489712_10927</name>
</gene>
<dbReference type="PANTHER" id="PTHR34535">
    <property type="entry name" value="HYDROGENASE MATURATION FACTOR HYPA"/>
    <property type="match status" value="1"/>
</dbReference>
<name>A0A1H6C7I8_9ACTN</name>
<keyword evidence="1 4" id="KW-0533">Nickel</keyword>
<evidence type="ECO:0000256" key="2">
    <source>
        <dbReference type="ARBA" id="ARBA00022723"/>
    </source>
</evidence>
<organism evidence="5 6">
    <name type="scientific">Thermomonospora echinospora</name>
    <dbReference type="NCBI Taxonomy" id="1992"/>
    <lineage>
        <taxon>Bacteria</taxon>
        <taxon>Bacillati</taxon>
        <taxon>Actinomycetota</taxon>
        <taxon>Actinomycetes</taxon>
        <taxon>Streptosporangiales</taxon>
        <taxon>Thermomonosporaceae</taxon>
        <taxon>Thermomonospora</taxon>
    </lineage>
</organism>
<evidence type="ECO:0000256" key="3">
    <source>
        <dbReference type="ARBA" id="ARBA00022833"/>
    </source>
</evidence>
<comment type="function">
    <text evidence="4">Involved in the maturation of [NiFe] hydrogenases. Required for nickel insertion into the metal center of the hydrogenase.</text>
</comment>
<accession>A0A1H6C7I8</accession>
<sequence length="128" mass="12915">MHEMGLCEAIVDATLRRAGGRRVSAVRVRATGHPVDPGVVEQGFRLAAAGTVAEGAALDLVVEPPAVRCRSCDETSPVTTATALAACPRCGGLDVTVPAGDGLVVESIATTDNEPASARGGGRRGRPG</sequence>
<protein>
    <recommendedName>
        <fullName evidence="4">Hydrogenase maturation factor HypA</fullName>
    </recommendedName>
</protein>
<feature type="binding site" evidence="4">
    <location>
        <position position="69"/>
    </location>
    <ligand>
        <name>Zn(2+)</name>
        <dbReference type="ChEBI" id="CHEBI:29105"/>
    </ligand>
</feature>
<feature type="binding site" evidence="4">
    <location>
        <position position="87"/>
    </location>
    <ligand>
        <name>Zn(2+)</name>
        <dbReference type="ChEBI" id="CHEBI:29105"/>
    </ligand>
</feature>
<keyword evidence="2 4" id="KW-0479">Metal-binding</keyword>
<dbReference type="Pfam" id="PF01155">
    <property type="entry name" value="HypA"/>
    <property type="match status" value="1"/>
</dbReference>
<dbReference type="OrthoDB" id="288014at2"/>
<reference evidence="6" key="1">
    <citation type="submission" date="2016-10" db="EMBL/GenBank/DDBJ databases">
        <authorList>
            <person name="Varghese N."/>
            <person name="Submissions S."/>
        </authorList>
    </citation>
    <scope>NUCLEOTIDE SEQUENCE [LARGE SCALE GENOMIC DNA]</scope>
    <source>
        <strain evidence="6">DSM 43163</strain>
    </source>
</reference>
<keyword evidence="6" id="KW-1185">Reference proteome</keyword>
<evidence type="ECO:0000256" key="4">
    <source>
        <dbReference type="HAMAP-Rule" id="MF_00213"/>
    </source>
</evidence>
<dbReference type="HAMAP" id="MF_00213">
    <property type="entry name" value="HypA_HybF"/>
    <property type="match status" value="1"/>
</dbReference>
<comment type="similarity">
    <text evidence="4">Belongs to the HypA/HybF family.</text>
</comment>
<dbReference type="GO" id="GO:0051604">
    <property type="term" value="P:protein maturation"/>
    <property type="evidence" value="ECO:0007669"/>
    <property type="project" value="InterPro"/>
</dbReference>
<evidence type="ECO:0000313" key="5">
    <source>
        <dbReference type="EMBL" id="SEG68873.1"/>
    </source>
</evidence>
<feature type="binding site" evidence="4">
    <location>
        <position position="90"/>
    </location>
    <ligand>
        <name>Zn(2+)</name>
        <dbReference type="ChEBI" id="CHEBI:29105"/>
    </ligand>
</feature>
<proteinExistence type="inferred from homology"/>
<feature type="binding site" evidence="4">
    <location>
        <position position="72"/>
    </location>
    <ligand>
        <name>Zn(2+)</name>
        <dbReference type="ChEBI" id="CHEBI:29105"/>
    </ligand>
</feature>
<dbReference type="AlphaFoldDB" id="A0A1H6C7I8"/>